<dbReference type="GO" id="GO:0016020">
    <property type="term" value="C:membrane"/>
    <property type="evidence" value="ECO:0007669"/>
    <property type="project" value="UniProtKB-ARBA"/>
</dbReference>
<evidence type="ECO:0000256" key="3">
    <source>
        <dbReference type="ARBA" id="ARBA00022692"/>
    </source>
</evidence>
<keyword evidence="6" id="KW-0811">Translocation</keyword>
<evidence type="ECO:0000256" key="4">
    <source>
        <dbReference type="ARBA" id="ARBA00022927"/>
    </source>
</evidence>
<comment type="subcellular location">
    <subcellularLocation>
        <location evidence="1">Membrane</location>
        <topology evidence="1">Single-pass membrane protein</topology>
    </subcellularLocation>
</comment>
<evidence type="ECO:0000256" key="7">
    <source>
        <dbReference type="ARBA" id="ARBA00023136"/>
    </source>
</evidence>
<dbReference type="GO" id="GO:0015031">
    <property type="term" value="P:protein transport"/>
    <property type="evidence" value="ECO:0007669"/>
    <property type="project" value="UniProtKB-KW"/>
</dbReference>
<dbReference type="RefSeq" id="WP_138239026.1">
    <property type="nucleotide sequence ID" value="NZ_VBRY01000005.1"/>
</dbReference>
<evidence type="ECO:0000256" key="2">
    <source>
        <dbReference type="ARBA" id="ARBA00022448"/>
    </source>
</evidence>
<keyword evidence="4" id="KW-0653">Protein transport</keyword>
<keyword evidence="11" id="KW-1185">Reference proteome</keyword>
<keyword evidence="2" id="KW-0813">Transport</keyword>
<protein>
    <recommendedName>
        <fullName evidence="12">Twin-arginine translocase subunit TatB</fullName>
    </recommendedName>
</protein>
<evidence type="ECO:0000256" key="1">
    <source>
        <dbReference type="ARBA" id="ARBA00004167"/>
    </source>
</evidence>
<dbReference type="AlphaFoldDB" id="A0A5R9GT20"/>
<evidence type="ECO:0000256" key="5">
    <source>
        <dbReference type="ARBA" id="ARBA00022989"/>
    </source>
</evidence>
<keyword evidence="7 9" id="KW-0472">Membrane</keyword>
<accession>A0A5R9GT20</accession>
<name>A0A5R9GT20_9PROT</name>
<dbReference type="Proteomes" id="UP000306585">
    <property type="component" value="Unassembled WGS sequence"/>
</dbReference>
<dbReference type="EMBL" id="VBRY01000005">
    <property type="protein sequence ID" value="TLS67593.1"/>
    <property type="molecule type" value="Genomic_DNA"/>
</dbReference>
<evidence type="ECO:0008006" key="12">
    <source>
        <dbReference type="Google" id="ProtNLM"/>
    </source>
</evidence>
<proteinExistence type="predicted"/>
<gene>
    <name evidence="10" type="ORF">FEF65_06680</name>
</gene>
<feature type="region of interest" description="Disordered" evidence="8">
    <location>
        <begin position="79"/>
        <end position="98"/>
    </location>
</feature>
<organism evidence="10 11">
    <name type="scientific">Mariprofundus erugo</name>
    <dbReference type="NCBI Taxonomy" id="2528639"/>
    <lineage>
        <taxon>Bacteria</taxon>
        <taxon>Pseudomonadati</taxon>
        <taxon>Pseudomonadota</taxon>
        <taxon>Candidatius Mariprofundia</taxon>
        <taxon>Mariprofundales</taxon>
        <taxon>Mariprofundaceae</taxon>
        <taxon>Mariprofundus</taxon>
    </lineage>
</organism>
<dbReference type="Pfam" id="PF02416">
    <property type="entry name" value="TatA_B_E"/>
    <property type="match status" value="1"/>
</dbReference>
<evidence type="ECO:0000256" key="8">
    <source>
        <dbReference type="SAM" id="MobiDB-lite"/>
    </source>
</evidence>
<feature type="transmembrane region" description="Helical" evidence="9">
    <location>
        <begin position="6"/>
        <end position="22"/>
    </location>
</feature>
<keyword evidence="3 9" id="KW-0812">Transmembrane</keyword>
<comment type="caution">
    <text evidence="10">The sequence shown here is derived from an EMBL/GenBank/DDBJ whole genome shotgun (WGS) entry which is preliminary data.</text>
</comment>
<keyword evidence="5 9" id="KW-1133">Transmembrane helix</keyword>
<evidence type="ECO:0000313" key="11">
    <source>
        <dbReference type="Proteomes" id="UP000306585"/>
    </source>
</evidence>
<dbReference type="Gene3D" id="1.20.5.3310">
    <property type="match status" value="1"/>
</dbReference>
<evidence type="ECO:0000313" key="10">
    <source>
        <dbReference type="EMBL" id="TLS67593.1"/>
    </source>
</evidence>
<reference evidence="10 11" key="1">
    <citation type="journal article" date="2019" name="Appl. Environ. Microbiol.">
        <title>Environmental Evidence and Genomic Insight of Iron-oxidizing Bacteria Preference Towards More Corrosion Resistant Stainless Steel at Higher Salinities.</title>
        <authorList>
            <person name="Garrison C.E."/>
            <person name="Price K.A."/>
            <person name="Field E.K."/>
        </authorList>
    </citation>
    <scope>NUCLEOTIDE SEQUENCE [LARGE SCALE GENOMIC DNA]</scope>
    <source>
        <strain evidence="10 11">P3</strain>
    </source>
</reference>
<dbReference type="InterPro" id="IPR003369">
    <property type="entry name" value="TatA/B/E"/>
</dbReference>
<dbReference type="PRINTS" id="PR01506">
    <property type="entry name" value="TATBPROTEIN"/>
</dbReference>
<dbReference type="OrthoDB" id="5296172at2"/>
<evidence type="ECO:0000256" key="9">
    <source>
        <dbReference type="SAM" id="Phobius"/>
    </source>
</evidence>
<evidence type="ECO:0000256" key="6">
    <source>
        <dbReference type="ARBA" id="ARBA00023010"/>
    </source>
</evidence>
<sequence length="98" mass="10869">MPDIGLFELLLIGIVLFVVVGPERMPEFLGQIGRWVRYGRSWMGHISSEIHREASDITRPVQDAGNQLKSELDHIKASASDAEIAEARPQTDATNGKQ</sequence>